<dbReference type="STRING" id="1423782.FD32_GL001395"/>
<evidence type="ECO:0000259" key="2">
    <source>
        <dbReference type="PROSITE" id="PS51729"/>
    </source>
</evidence>
<keyword evidence="4" id="KW-1185">Reference proteome</keyword>
<dbReference type="OrthoDB" id="9793389at2"/>
<dbReference type="GO" id="GO:0016747">
    <property type="term" value="F:acyltransferase activity, transferring groups other than amino-acyl groups"/>
    <property type="evidence" value="ECO:0007669"/>
    <property type="project" value="InterPro"/>
</dbReference>
<evidence type="ECO:0000259" key="1">
    <source>
        <dbReference type="PROSITE" id="PS51186"/>
    </source>
</evidence>
<dbReference type="CDD" id="cd04301">
    <property type="entry name" value="NAT_SF"/>
    <property type="match status" value="1"/>
</dbReference>
<dbReference type="Gene3D" id="3.40.630.30">
    <property type="match status" value="1"/>
</dbReference>
<evidence type="ECO:0000313" key="4">
    <source>
        <dbReference type="Proteomes" id="UP000051412"/>
    </source>
</evidence>
<sequence length="96" mass="11165">MEFVVDENKLIAKDQFHPLIGELSFPAVADDRVVVERVFVHPDFRGQGIANELVRHFVDYASEHQLTVKLMCPFAKAEFRRHPEYQKLLSPDDRTI</sequence>
<dbReference type="PROSITE" id="PS51729">
    <property type="entry name" value="GNAT_YJDJ"/>
    <property type="match status" value="1"/>
</dbReference>
<dbReference type="PANTHER" id="PTHR31435:SF10">
    <property type="entry name" value="BSR4717 PROTEIN"/>
    <property type="match status" value="1"/>
</dbReference>
<dbReference type="PROSITE" id="PS51186">
    <property type="entry name" value="GNAT"/>
    <property type="match status" value="1"/>
</dbReference>
<protein>
    <submittedName>
        <fullName evidence="3">Uncharacterized protein</fullName>
    </submittedName>
</protein>
<dbReference type="PATRIC" id="fig|1423782.4.peg.1453"/>
<comment type="caution">
    <text evidence="3">The sequence shown here is derived from an EMBL/GenBank/DDBJ whole genome shotgun (WGS) entry which is preliminary data.</text>
</comment>
<dbReference type="RefSeq" id="WP_047769174.1">
    <property type="nucleotide sequence ID" value="NZ_AZGM01000022.1"/>
</dbReference>
<dbReference type="SUPFAM" id="SSF55729">
    <property type="entry name" value="Acyl-CoA N-acyltransferases (Nat)"/>
    <property type="match status" value="1"/>
</dbReference>
<gene>
    <name evidence="3" type="ORF">FD32_GL001395</name>
</gene>
<dbReference type="Pfam" id="PF14542">
    <property type="entry name" value="Acetyltransf_CG"/>
    <property type="match status" value="1"/>
</dbReference>
<dbReference type="InterPro" id="IPR000182">
    <property type="entry name" value="GNAT_dom"/>
</dbReference>
<dbReference type="AlphaFoldDB" id="A0A0R1XSL3"/>
<name>A0A0R1XSL3_9LACO</name>
<dbReference type="EMBL" id="AZGM01000022">
    <property type="protein sequence ID" value="KRM29635.1"/>
    <property type="molecule type" value="Genomic_DNA"/>
</dbReference>
<reference evidence="3 4" key="1">
    <citation type="journal article" date="2015" name="Genome Announc.">
        <title>Expanding the biotechnology potential of lactobacilli through comparative genomics of 213 strains and associated genera.</title>
        <authorList>
            <person name="Sun Z."/>
            <person name="Harris H.M."/>
            <person name="McCann A."/>
            <person name="Guo C."/>
            <person name="Argimon S."/>
            <person name="Zhang W."/>
            <person name="Yang X."/>
            <person name="Jeffery I.B."/>
            <person name="Cooney J.C."/>
            <person name="Kagawa T.F."/>
            <person name="Liu W."/>
            <person name="Song Y."/>
            <person name="Salvetti E."/>
            <person name="Wrobel A."/>
            <person name="Rasinkangas P."/>
            <person name="Parkhill J."/>
            <person name="Rea M.C."/>
            <person name="O'Sullivan O."/>
            <person name="Ritari J."/>
            <person name="Douillard F.P."/>
            <person name="Paul Ross R."/>
            <person name="Yang R."/>
            <person name="Briner A.E."/>
            <person name="Felis G.E."/>
            <person name="de Vos W.M."/>
            <person name="Barrangou R."/>
            <person name="Klaenhammer T.R."/>
            <person name="Caufield P.W."/>
            <person name="Cui Y."/>
            <person name="Zhang H."/>
            <person name="O'Toole P.W."/>
        </authorList>
    </citation>
    <scope>NUCLEOTIDE SEQUENCE [LARGE SCALE GENOMIC DNA]</scope>
    <source>
        <strain evidence="3 4">DSM 6035</strain>
    </source>
</reference>
<feature type="domain" description="N-acetyltransferase" evidence="2">
    <location>
        <begin position="2"/>
        <end position="90"/>
    </location>
</feature>
<organism evidence="3 4">
    <name type="scientific">Limosilactobacillus panis DSM 6035</name>
    <dbReference type="NCBI Taxonomy" id="1423782"/>
    <lineage>
        <taxon>Bacteria</taxon>
        <taxon>Bacillati</taxon>
        <taxon>Bacillota</taxon>
        <taxon>Bacilli</taxon>
        <taxon>Lactobacillales</taxon>
        <taxon>Lactobacillaceae</taxon>
        <taxon>Limosilactobacillus</taxon>
    </lineage>
</organism>
<dbReference type="PANTHER" id="PTHR31435">
    <property type="entry name" value="PROTEIN NATD1"/>
    <property type="match status" value="1"/>
</dbReference>
<dbReference type="InterPro" id="IPR016181">
    <property type="entry name" value="Acyl_CoA_acyltransferase"/>
</dbReference>
<accession>A0A0R1XSL3</accession>
<evidence type="ECO:0000313" key="3">
    <source>
        <dbReference type="EMBL" id="KRM29635.1"/>
    </source>
</evidence>
<feature type="domain" description="N-acetyltransferase" evidence="1">
    <location>
        <begin position="1"/>
        <end position="96"/>
    </location>
</feature>
<dbReference type="InterPro" id="IPR031165">
    <property type="entry name" value="GNAT_YJDJ"/>
</dbReference>
<proteinExistence type="predicted"/>
<dbReference type="InterPro" id="IPR045057">
    <property type="entry name" value="Gcn5-rel_NAT"/>
</dbReference>
<dbReference type="Proteomes" id="UP000051412">
    <property type="component" value="Unassembled WGS sequence"/>
</dbReference>